<evidence type="ECO:0000256" key="5">
    <source>
        <dbReference type="SAM" id="Phobius"/>
    </source>
</evidence>
<feature type="transmembrane region" description="Helical" evidence="5">
    <location>
        <begin position="21"/>
        <end position="38"/>
    </location>
</feature>
<organism evidence="6 7">
    <name type="scientific">Corynebacterium spheniscorum</name>
    <dbReference type="NCBI Taxonomy" id="185761"/>
    <lineage>
        <taxon>Bacteria</taxon>
        <taxon>Bacillati</taxon>
        <taxon>Actinomycetota</taxon>
        <taxon>Actinomycetes</taxon>
        <taxon>Mycobacteriales</taxon>
        <taxon>Corynebacteriaceae</taxon>
        <taxon>Corynebacterium</taxon>
    </lineage>
</organism>
<dbReference type="PANTHER" id="PTHR33514:SF13">
    <property type="entry name" value="PROTEIN ABCI12, CHLOROPLASTIC"/>
    <property type="match status" value="1"/>
</dbReference>
<dbReference type="Pfam" id="PF02361">
    <property type="entry name" value="CbiQ"/>
    <property type="match status" value="1"/>
</dbReference>
<evidence type="ECO:0000313" key="6">
    <source>
        <dbReference type="EMBL" id="SFG35215.1"/>
    </source>
</evidence>
<feature type="transmembrane region" description="Helical" evidence="5">
    <location>
        <begin position="44"/>
        <end position="63"/>
    </location>
</feature>
<keyword evidence="2 5" id="KW-0812">Transmembrane</keyword>
<evidence type="ECO:0000256" key="4">
    <source>
        <dbReference type="ARBA" id="ARBA00023136"/>
    </source>
</evidence>
<dbReference type="Proteomes" id="UP000199065">
    <property type="component" value="Unassembled WGS sequence"/>
</dbReference>
<keyword evidence="3 5" id="KW-1133">Transmembrane helix</keyword>
<keyword evidence="4 5" id="KW-0472">Membrane</keyword>
<evidence type="ECO:0000313" key="7">
    <source>
        <dbReference type="Proteomes" id="UP000199065"/>
    </source>
</evidence>
<feature type="transmembrane region" description="Helical" evidence="5">
    <location>
        <begin position="70"/>
        <end position="86"/>
    </location>
</feature>
<dbReference type="AlphaFoldDB" id="A0A1I2R3B0"/>
<feature type="transmembrane region" description="Helical" evidence="5">
    <location>
        <begin position="92"/>
        <end position="112"/>
    </location>
</feature>
<dbReference type="PANTHER" id="PTHR33514">
    <property type="entry name" value="PROTEIN ABCI12, CHLOROPLASTIC"/>
    <property type="match status" value="1"/>
</dbReference>
<evidence type="ECO:0000256" key="3">
    <source>
        <dbReference type="ARBA" id="ARBA00022989"/>
    </source>
</evidence>
<dbReference type="InterPro" id="IPR003339">
    <property type="entry name" value="ABC/ECF_trnsptr_transmembrane"/>
</dbReference>
<dbReference type="GO" id="GO:0005886">
    <property type="term" value="C:plasma membrane"/>
    <property type="evidence" value="ECO:0007669"/>
    <property type="project" value="TreeGrafter"/>
</dbReference>
<comment type="subcellular location">
    <subcellularLocation>
        <location evidence="1">Membrane</location>
        <topology evidence="1">Multi-pass membrane protein</topology>
    </subcellularLocation>
</comment>
<dbReference type="EMBL" id="FOPJ01000003">
    <property type="protein sequence ID" value="SFG35215.1"/>
    <property type="molecule type" value="Genomic_DNA"/>
</dbReference>
<dbReference type="OrthoDB" id="509049at2"/>
<dbReference type="STRING" id="185761.SAMN05660282_00613"/>
<reference evidence="6 7" key="1">
    <citation type="submission" date="2016-10" db="EMBL/GenBank/DDBJ databases">
        <authorList>
            <person name="de Groot N.N."/>
        </authorList>
    </citation>
    <scope>NUCLEOTIDE SEQUENCE [LARGE SCALE GENOMIC DNA]</scope>
    <source>
        <strain>J11</strain>
        <strain evidence="7">PG 39</strain>
    </source>
</reference>
<keyword evidence="7" id="KW-1185">Reference proteome</keyword>
<protein>
    <submittedName>
        <fullName evidence="6">Biotin transport system permease protein</fullName>
    </submittedName>
</protein>
<name>A0A1I2R3B0_9CORY</name>
<gene>
    <name evidence="6" type="ORF">SAMN05660282_00613</name>
</gene>
<accession>A0A1I2R3B0</accession>
<dbReference type="CDD" id="cd16914">
    <property type="entry name" value="EcfT"/>
    <property type="match status" value="1"/>
</dbReference>
<proteinExistence type="predicted"/>
<sequence length="206" mass="22175">MRQVPLGVYVNRQSPIHRIPALAKFGLLFIFVLAGALLSRTPGYALIFIALAGLGYLIARIPPTIALHQLWPPLPLLIILGGYLWWQSGWQIAASTIGSIYSAIMAATLLTLTTTHTEMLEAVDRILAPLGKLGLPVDTISLAISMTLRLIPLQLATVHEVLDARKARGAGFSIVAFGVPVLVRSLRRATMLSDALIARGVGDDKP</sequence>
<evidence type="ECO:0000256" key="1">
    <source>
        <dbReference type="ARBA" id="ARBA00004141"/>
    </source>
</evidence>
<dbReference type="RefSeq" id="WP_092284316.1">
    <property type="nucleotide sequence ID" value="NZ_FOPJ01000003.1"/>
</dbReference>
<evidence type="ECO:0000256" key="2">
    <source>
        <dbReference type="ARBA" id="ARBA00022692"/>
    </source>
</evidence>